<evidence type="ECO:0000256" key="9">
    <source>
        <dbReference type="SAM" id="MobiDB-lite"/>
    </source>
</evidence>
<dbReference type="InterPro" id="IPR027304">
    <property type="entry name" value="Trigger_fact/SurA_dom_sf"/>
</dbReference>
<dbReference type="PANTHER" id="PTHR47245:SF2">
    <property type="entry name" value="PEPTIDYL-PROLYL CIS-TRANS ISOMERASE HP_0175-RELATED"/>
    <property type="match status" value="1"/>
</dbReference>
<name>A0ABT4QY73_9HYPH</name>
<dbReference type="InterPro" id="IPR050245">
    <property type="entry name" value="PrsA_foldase"/>
</dbReference>
<evidence type="ECO:0000256" key="6">
    <source>
        <dbReference type="ARBA" id="ARBA00030642"/>
    </source>
</evidence>
<evidence type="ECO:0000256" key="3">
    <source>
        <dbReference type="ARBA" id="ARBA00013194"/>
    </source>
</evidence>
<sequence>MTALIIDHAASRAPSCEHPHEHGPATPDTTPSRERVAMPPVTVNGVTISRKAIAAEVQNFPARNPGEGWKAATRALVIRELLLQEARRLDVGVEQKTDEDGRQETVEDAQVRSLIEHEVRVPEADEETLRRFYENNLHRFVTPSLYEADHILIGARRDESEAFAAAREKALSLRAALAIAPERFTALAQDCSDCPSGAIGGSLGQIGPGDTTPEFEAALINLVPGDISPPVETRYGFHLIRLTRRIDGRQLPFEAVRERIAAYLTEHVNRQAAAQYVSLLVGQADIRGIDLDGSSSPLVQ</sequence>
<dbReference type="SUPFAM" id="SSF54534">
    <property type="entry name" value="FKBP-like"/>
    <property type="match status" value="1"/>
</dbReference>
<evidence type="ECO:0000313" key="11">
    <source>
        <dbReference type="EMBL" id="MCZ8546528.1"/>
    </source>
</evidence>
<feature type="domain" description="PpiC" evidence="10">
    <location>
        <begin position="143"/>
        <end position="244"/>
    </location>
</feature>
<protein>
    <recommendedName>
        <fullName evidence="4">Parvulin-like PPIase</fullName>
        <ecNumber evidence="3">5.2.1.8</ecNumber>
    </recommendedName>
    <alternativeName>
        <fullName evidence="6">Peptidyl-prolyl cis-trans isomerase plp</fullName>
    </alternativeName>
    <alternativeName>
        <fullName evidence="7">Rotamase plp</fullName>
    </alternativeName>
</protein>
<keyword evidence="5 8" id="KW-0697">Rotamase</keyword>
<evidence type="ECO:0000256" key="8">
    <source>
        <dbReference type="PROSITE-ProRule" id="PRU00278"/>
    </source>
</evidence>
<accession>A0ABT4QY73</accession>
<gene>
    <name evidence="11" type="ORF">OOJ09_20260</name>
</gene>
<dbReference type="InterPro" id="IPR046357">
    <property type="entry name" value="PPIase_dom_sf"/>
</dbReference>
<dbReference type="PROSITE" id="PS50198">
    <property type="entry name" value="PPIC_PPIASE_2"/>
    <property type="match status" value="1"/>
</dbReference>
<dbReference type="SUPFAM" id="SSF109998">
    <property type="entry name" value="Triger factor/SurA peptide-binding domain-like"/>
    <property type="match status" value="1"/>
</dbReference>
<dbReference type="PANTHER" id="PTHR47245">
    <property type="entry name" value="PEPTIDYLPROLYL ISOMERASE"/>
    <property type="match status" value="1"/>
</dbReference>
<dbReference type="EMBL" id="JAPFQA010000009">
    <property type="protein sequence ID" value="MCZ8546528.1"/>
    <property type="molecule type" value="Genomic_DNA"/>
</dbReference>
<reference evidence="11" key="1">
    <citation type="submission" date="2022-11" db="EMBL/GenBank/DDBJ databases">
        <authorList>
            <person name="Coimbra C."/>
        </authorList>
    </citation>
    <scope>NUCLEOTIDE SEQUENCE</scope>
    <source>
        <strain evidence="11">Jales19</strain>
    </source>
</reference>
<evidence type="ECO:0000259" key="10">
    <source>
        <dbReference type="PROSITE" id="PS50198"/>
    </source>
</evidence>
<keyword evidence="12" id="KW-1185">Reference proteome</keyword>
<feature type="region of interest" description="Disordered" evidence="9">
    <location>
        <begin position="1"/>
        <end position="37"/>
    </location>
</feature>
<comment type="caution">
    <text evidence="11">The sequence shown here is derived from an EMBL/GenBank/DDBJ whole genome shotgun (WGS) entry which is preliminary data.</text>
</comment>
<evidence type="ECO:0000256" key="1">
    <source>
        <dbReference type="ARBA" id="ARBA00000971"/>
    </source>
</evidence>
<evidence type="ECO:0000256" key="5">
    <source>
        <dbReference type="ARBA" id="ARBA00023110"/>
    </source>
</evidence>
<evidence type="ECO:0000256" key="7">
    <source>
        <dbReference type="ARBA" id="ARBA00031484"/>
    </source>
</evidence>
<evidence type="ECO:0000313" key="12">
    <source>
        <dbReference type="Proteomes" id="UP001152178"/>
    </source>
</evidence>
<dbReference type="InterPro" id="IPR000297">
    <property type="entry name" value="PPIase_PpiC"/>
</dbReference>
<evidence type="ECO:0000256" key="4">
    <source>
        <dbReference type="ARBA" id="ARBA00018370"/>
    </source>
</evidence>
<dbReference type="EC" id="5.2.1.8" evidence="3"/>
<dbReference type="RefSeq" id="WP_269906885.1">
    <property type="nucleotide sequence ID" value="NZ_JAPFQA010000009.1"/>
</dbReference>
<dbReference type="GO" id="GO:0016853">
    <property type="term" value="F:isomerase activity"/>
    <property type="evidence" value="ECO:0007669"/>
    <property type="project" value="UniProtKB-KW"/>
</dbReference>
<dbReference type="Pfam" id="PF00639">
    <property type="entry name" value="Rotamase"/>
    <property type="match status" value="1"/>
</dbReference>
<comment type="similarity">
    <text evidence="2">Belongs to the PpiC/parvulin rotamase family.</text>
</comment>
<keyword evidence="8 11" id="KW-0413">Isomerase</keyword>
<evidence type="ECO:0000256" key="2">
    <source>
        <dbReference type="ARBA" id="ARBA00007656"/>
    </source>
</evidence>
<dbReference type="Proteomes" id="UP001152178">
    <property type="component" value="Unassembled WGS sequence"/>
</dbReference>
<proteinExistence type="inferred from homology"/>
<organism evidence="11 12">
    <name type="scientific">Mesorhizobium qingshengii</name>
    <dbReference type="NCBI Taxonomy" id="1165689"/>
    <lineage>
        <taxon>Bacteria</taxon>
        <taxon>Pseudomonadati</taxon>
        <taxon>Pseudomonadota</taxon>
        <taxon>Alphaproteobacteria</taxon>
        <taxon>Hyphomicrobiales</taxon>
        <taxon>Phyllobacteriaceae</taxon>
        <taxon>Mesorhizobium</taxon>
    </lineage>
</organism>
<comment type="catalytic activity">
    <reaction evidence="1">
        <text>[protein]-peptidylproline (omega=180) = [protein]-peptidylproline (omega=0)</text>
        <dbReference type="Rhea" id="RHEA:16237"/>
        <dbReference type="Rhea" id="RHEA-COMP:10747"/>
        <dbReference type="Rhea" id="RHEA-COMP:10748"/>
        <dbReference type="ChEBI" id="CHEBI:83833"/>
        <dbReference type="ChEBI" id="CHEBI:83834"/>
        <dbReference type="EC" id="5.2.1.8"/>
    </reaction>
</comment>
<dbReference type="Gene3D" id="3.10.50.40">
    <property type="match status" value="1"/>
</dbReference>